<dbReference type="EMBL" id="KN822970">
    <property type="protein sequence ID" value="KIO30615.1"/>
    <property type="molecule type" value="Genomic_DNA"/>
</dbReference>
<feature type="region of interest" description="Disordered" evidence="1">
    <location>
        <begin position="1"/>
        <end position="75"/>
    </location>
</feature>
<keyword evidence="3" id="KW-1185">Reference proteome</keyword>
<dbReference type="HOGENOM" id="CLU_1961196_0_0_1"/>
<feature type="compositionally biased region" description="Polar residues" evidence="1">
    <location>
        <begin position="14"/>
        <end position="23"/>
    </location>
</feature>
<reference evidence="2 3" key="1">
    <citation type="submission" date="2014-04" db="EMBL/GenBank/DDBJ databases">
        <authorList>
            <consortium name="DOE Joint Genome Institute"/>
            <person name="Kuo A."/>
            <person name="Girlanda M."/>
            <person name="Perotto S."/>
            <person name="Kohler A."/>
            <person name="Nagy L.G."/>
            <person name="Floudas D."/>
            <person name="Copeland A."/>
            <person name="Barry K.W."/>
            <person name="Cichocki N."/>
            <person name="Veneault-Fourrey C."/>
            <person name="LaButti K."/>
            <person name="Lindquist E.A."/>
            <person name="Lipzen A."/>
            <person name="Lundell T."/>
            <person name="Morin E."/>
            <person name="Murat C."/>
            <person name="Sun H."/>
            <person name="Tunlid A."/>
            <person name="Henrissat B."/>
            <person name="Grigoriev I.V."/>
            <person name="Hibbett D.S."/>
            <person name="Martin F."/>
            <person name="Nordberg H.P."/>
            <person name="Cantor M.N."/>
            <person name="Hua S.X."/>
        </authorList>
    </citation>
    <scope>NUCLEOTIDE SEQUENCE [LARGE SCALE GENOMIC DNA]</scope>
    <source>
        <strain evidence="2 3">MUT 4182</strain>
    </source>
</reference>
<protein>
    <submittedName>
        <fullName evidence="2">Uncharacterized protein</fullName>
    </submittedName>
</protein>
<name>A0A0C3QG93_9AGAM</name>
<dbReference type="AlphaFoldDB" id="A0A0C3QG93"/>
<evidence type="ECO:0000313" key="3">
    <source>
        <dbReference type="Proteomes" id="UP000054248"/>
    </source>
</evidence>
<dbReference type="Proteomes" id="UP000054248">
    <property type="component" value="Unassembled WGS sequence"/>
</dbReference>
<evidence type="ECO:0000313" key="2">
    <source>
        <dbReference type="EMBL" id="KIO30615.1"/>
    </source>
</evidence>
<gene>
    <name evidence="2" type="ORF">M407DRAFT_242136</name>
</gene>
<organism evidence="2 3">
    <name type="scientific">Tulasnella calospora MUT 4182</name>
    <dbReference type="NCBI Taxonomy" id="1051891"/>
    <lineage>
        <taxon>Eukaryota</taxon>
        <taxon>Fungi</taxon>
        <taxon>Dikarya</taxon>
        <taxon>Basidiomycota</taxon>
        <taxon>Agaricomycotina</taxon>
        <taxon>Agaricomycetes</taxon>
        <taxon>Cantharellales</taxon>
        <taxon>Tulasnellaceae</taxon>
        <taxon>Tulasnella</taxon>
    </lineage>
</organism>
<reference evidence="3" key="2">
    <citation type="submission" date="2015-01" db="EMBL/GenBank/DDBJ databases">
        <title>Evolutionary Origins and Diversification of the Mycorrhizal Mutualists.</title>
        <authorList>
            <consortium name="DOE Joint Genome Institute"/>
            <consortium name="Mycorrhizal Genomics Consortium"/>
            <person name="Kohler A."/>
            <person name="Kuo A."/>
            <person name="Nagy L.G."/>
            <person name="Floudas D."/>
            <person name="Copeland A."/>
            <person name="Barry K.W."/>
            <person name="Cichocki N."/>
            <person name="Veneault-Fourrey C."/>
            <person name="LaButti K."/>
            <person name="Lindquist E.A."/>
            <person name="Lipzen A."/>
            <person name="Lundell T."/>
            <person name="Morin E."/>
            <person name="Murat C."/>
            <person name="Riley R."/>
            <person name="Ohm R."/>
            <person name="Sun H."/>
            <person name="Tunlid A."/>
            <person name="Henrissat B."/>
            <person name="Grigoriev I.V."/>
            <person name="Hibbett D.S."/>
            <person name="Martin F."/>
        </authorList>
    </citation>
    <scope>NUCLEOTIDE SEQUENCE [LARGE SCALE GENOMIC DNA]</scope>
    <source>
        <strain evidence="3">MUT 4182</strain>
    </source>
</reference>
<evidence type="ECO:0000256" key="1">
    <source>
        <dbReference type="SAM" id="MobiDB-lite"/>
    </source>
</evidence>
<proteinExistence type="predicted"/>
<sequence>MEDSKHTPQRLTYILSQLPQQGRITPIRKRGPSGSDTSGTARENKRVRVENAAAGEDYPRGIESKDGQESDSMENCSGLGGILDAMKRTACILEIRPRSKPIRKEIVRAILEYVMEVQKSDYPVYDVG</sequence>
<accession>A0A0C3QG93</accession>
<feature type="compositionally biased region" description="Basic and acidic residues" evidence="1">
    <location>
        <begin position="57"/>
        <end position="68"/>
    </location>
</feature>